<reference evidence="2" key="1">
    <citation type="journal article" date="2019" name="Int. J. Syst. Evol. Microbiol.">
        <title>The Global Catalogue of Microorganisms (GCM) 10K type strain sequencing project: providing services to taxonomists for standard genome sequencing and annotation.</title>
        <authorList>
            <consortium name="The Broad Institute Genomics Platform"/>
            <consortium name="The Broad Institute Genome Sequencing Center for Infectious Disease"/>
            <person name="Wu L."/>
            <person name="Ma J."/>
        </authorList>
    </citation>
    <scope>NUCLEOTIDE SEQUENCE [LARGE SCALE GENOMIC DNA]</scope>
    <source>
        <strain evidence="2">KCTC 52298</strain>
    </source>
</reference>
<dbReference type="Proteomes" id="UP001597440">
    <property type="component" value="Unassembled WGS sequence"/>
</dbReference>
<dbReference type="InterPro" id="IPR032183">
    <property type="entry name" value="PKD-like"/>
</dbReference>
<comment type="caution">
    <text evidence="1">The sequence shown here is derived from an EMBL/GenBank/DDBJ whole genome shotgun (WGS) entry which is preliminary data.</text>
</comment>
<accession>A0ABW5KWR9</accession>
<dbReference type="RefSeq" id="WP_210356365.1">
    <property type="nucleotide sequence ID" value="NZ_JAEQMU010000009.1"/>
</dbReference>
<proteinExistence type="predicted"/>
<dbReference type="Pfam" id="PF16407">
    <property type="entry name" value="PKD_2"/>
    <property type="match status" value="1"/>
</dbReference>
<sequence length="526" mass="59345">MKTVAKYIALLALVVVFVGCKKDLGNYEYTTIDSLFITNLEELYMAKTATNPQIEPVIKLSSGREVNTDDYTYRWTAYQVGMNKEPVILGEHVNLDEAIPLGFGTYTVYYTVKEKKSNISWTKKFKMQITAGYNGGWMILAEDNGKSRIDFFEYDHATGTYPKAHRNFQENIKDLSGKQINLEGKPKFITTWNNQTEASGTGAKYMVYIGTDQRTEKINLTDGFIWNEQYAFKFETARPSEFETIDAIRPTEPSAGYVVKGSDVYIKNPTFQWSVGTPVNRLSDGKHIKVSSSVAVYPGFLMGCLMYDIANKRFIRNGDMLQTASSPLPYNANNSAFNPNNVGMDLVWMNQTVAFGGQAYAVLTKDNKFFLARMTNTETFAGRFWDEITHIPGIAQATHFEVDQRYGYLQYVVGGKIYQYDPSEKTTTLMKDYGNRQISTFKYLRSIYVTYATVTNPRNEKTHGKRFLPSTIGLVVATFDPSQPQASGKVDVWEAPQFNGAFKSLLSFDGFGKVADVTEAEVPLGW</sequence>
<gene>
    <name evidence="1" type="ORF">ACFSQW_01595</name>
</gene>
<dbReference type="PROSITE" id="PS51257">
    <property type="entry name" value="PROKAR_LIPOPROTEIN"/>
    <property type="match status" value="1"/>
</dbReference>
<evidence type="ECO:0000313" key="1">
    <source>
        <dbReference type="EMBL" id="MFD2553066.1"/>
    </source>
</evidence>
<protein>
    <submittedName>
        <fullName evidence="1">PKD-like family lipoprotein</fullName>
    </submittedName>
</protein>
<evidence type="ECO:0000313" key="2">
    <source>
        <dbReference type="Proteomes" id="UP001597440"/>
    </source>
</evidence>
<dbReference type="EMBL" id="JBHULD010000003">
    <property type="protein sequence ID" value="MFD2553066.1"/>
    <property type="molecule type" value="Genomic_DNA"/>
</dbReference>
<organism evidence="1 2">
    <name type="scientific">Sphingobacterium tabacisoli</name>
    <dbReference type="NCBI Taxonomy" id="2044855"/>
    <lineage>
        <taxon>Bacteria</taxon>
        <taxon>Pseudomonadati</taxon>
        <taxon>Bacteroidota</taxon>
        <taxon>Sphingobacteriia</taxon>
        <taxon>Sphingobacteriales</taxon>
        <taxon>Sphingobacteriaceae</taxon>
        <taxon>Sphingobacterium</taxon>
    </lineage>
</organism>
<keyword evidence="2" id="KW-1185">Reference proteome</keyword>
<name>A0ABW5KWR9_9SPHI</name>